<dbReference type="InterPro" id="IPR047640">
    <property type="entry name" value="RpiR-like"/>
</dbReference>
<evidence type="ECO:0000313" key="8">
    <source>
        <dbReference type="Proteomes" id="UP000013783"/>
    </source>
</evidence>
<dbReference type="InterPro" id="IPR035472">
    <property type="entry name" value="RpiR-like_SIS"/>
</dbReference>
<dbReference type="Pfam" id="PF01380">
    <property type="entry name" value="SIS"/>
    <property type="match status" value="1"/>
</dbReference>
<dbReference type="eggNOG" id="COG1737">
    <property type="taxonomic scope" value="Bacteria"/>
</dbReference>
<feature type="domain" description="HTH rpiR-type" evidence="4">
    <location>
        <begin position="1"/>
        <end position="75"/>
    </location>
</feature>
<evidence type="ECO:0008006" key="10">
    <source>
        <dbReference type="Google" id="ProtNLM"/>
    </source>
</evidence>
<dbReference type="SUPFAM" id="SSF46689">
    <property type="entry name" value="Homeodomain-like"/>
    <property type="match status" value="1"/>
</dbReference>
<dbReference type="STRING" id="71451.RV07_GL003885"/>
<dbReference type="InterPro" id="IPR009057">
    <property type="entry name" value="Homeodomain-like_sf"/>
</dbReference>
<dbReference type="Gene3D" id="1.10.10.10">
    <property type="entry name" value="Winged helix-like DNA-binding domain superfamily/Winged helix DNA-binding domain"/>
    <property type="match status" value="1"/>
</dbReference>
<dbReference type="InterPro" id="IPR000281">
    <property type="entry name" value="HTH_RpiR"/>
</dbReference>
<dbReference type="PATRIC" id="fig|1158601.3.peg.3229"/>
<dbReference type="Proteomes" id="UP000013783">
    <property type="component" value="Unassembled WGS sequence"/>
</dbReference>
<dbReference type="RefSeq" id="WP_010742055.1">
    <property type="nucleotide sequence ID" value="NZ_KB946251.1"/>
</dbReference>
<dbReference type="PANTHER" id="PTHR30514">
    <property type="entry name" value="GLUCOKINASE"/>
    <property type="match status" value="1"/>
</dbReference>
<dbReference type="PROSITE" id="PS51071">
    <property type="entry name" value="HTH_RPIR"/>
    <property type="match status" value="1"/>
</dbReference>
<feature type="domain" description="SIS" evidence="5">
    <location>
        <begin position="124"/>
        <end position="269"/>
    </location>
</feature>
<dbReference type="GO" id="GO:0003700">
    <property type="term" value="F:DNA-binding transcription factor activity"/>
    <property type="evidence" value="ECO:0007669"/>
    <property type="project" value="InterPro"/>
</dbReference>
<dbReference type="Gene3D" id="3.40.50.10490">
    <property type="entry name" value="Glucose-6-phosphate isomerase like protein, domain 1"/>
    <property type="match status" value="1"/>
</dbReference>
<evidence type="ECO:0000313" key="7">
    <source>
        <dbReference type="EMBL" id="EOT66917.1"/>
    </source>
</evidence>
<dbReference type="Proteomes" id="UP000014148">
    <property type="component" value="Unassembled WGS sequence"/>
</dbReference>
<reference evidence="7 9" key="2">
    <citation type="submission" date="2013-03" db="EMBL/GenBank/DDBJ databases">
        <title>The Genome Sequence of Enterococcus malodoratus ATCC_43197 (PacBio/Illumina hybrid assembly).</title>
        <authorList>
            <consortium name="The Broad Institute Genomics Platform"/>
            <consortium name="The Broad Institute Genome Sequencing Center for Infectious Disease"/>
            <person name="Earl A."/>
            <person name="Russ C."/>
            <person name="Gilmore M."/>
            <person name="Surin D."/>
            <person name="Walker B."/>
            <person name="Young S."/>
            <person name="Zeng Q."/>
            <person name="Gargeya S."/>
            <person name="Fitzgerald M."/>
            <person name="Haas B."/>
            <person name="Abouelleil A."/>
            <person name="Allen A.W."/>
            <person name="Alvarado L."/>
            <person name="Arachchi H.M."/>
            <person name="Berlin A.M."/>
            <person name="Chapman S.B."/>
            <person name="Gainer-Dewar J."/>
            <person name="Goldberg J."/>
            <person name="Griggs A."/>
            <person name="Gujja S."/>
            <person name="Hansen M."/>
            <person name="Howarth C."/>
            <person name="Imamovic A."/>
            <person name="Ireland A."/>
            <person name="Larimer J."/>
            <person name="McCowan C."/>
            <person name="Murphy C."/>
            <person name="Pearson M."/>
            <person name="Poon T.W."/>
            <person name="Priest M."/>
            <person name="Roberts A."/>
            <person name="Saif S."/>
            <person name="Shea T."/>
            <person name="Sisk P."/>
            <person name="Sykes S."/>
            <person name="Wortman J."/>
            <person name="Nusbaum C."/>
            <person name="Birren B."/>
        </authorList>
    </citation>
    <scope>NUCLEOTIDE SEQUENCE [LARGE SCALE GENOMIC DNA]</scope>
    <source>
        <strain evidence="7 9">ATCC 43197</strain>
    </source>
</reference>
<dbReference type="PANTHER" id="PTHR30514:SF10">
    <property type="entry name" value="MURR_RPIR FAMILY TRANSCRIPTIONAL REGULATOR"/>
    <property type="match status" value="1"/>
</dbReference>
<keyword evidence="3" id="KW-0804">Transcription</keyword>
<dbReference type="GO" id="GO:1901135">
    <property type="term" value="P:carbohydrate derivative metabolic process"/>
    <property type="evidence" value="ECO:0007669"/>
    <property type="project" value="InterPro"/>
</dbReference>
<gene>
    <name evidence="7" type="ORF">I585_02438</name>
    <name evidence="6" type="ORF">UAI_03256</name>
</gene>
<comment type="caution">
    <text evidence="6">The sequence shown here is derived from an EMBL/GenBank/DDBJ whole genome shotgun (WGS) entry which is preliminary data.</text>
</comment>
<evidence type="ECO:0000313" key="9">
    <source>
        <dbReference type="Proteomes" id="UP000014148"/>
    </source>
</evidence>
<evidence type="ECO:0000313" key="6">
    <source>
        <dbReference type="EMBL" id="EOH75015.1"/>
    </source>
</evidence>
<dbReference type="InterPro" id="IPR036388">
    <property type="entry name" value="WH-like_DNA-bd_sf"/>
</dbReference>
<keyword evidence="9" id="KW-1185">Reference proteome</keyword>
<keyword evidence="1" id="KW-0805">Transcription regulation</keyword>
<organism evidence="6 8">
    <name type="scientific">Enterococcus malodoratus ATCC 43197</name>
    <dbReference type="NCBI Taxonomy" id="1158601"/>
    <lineage>
        <taxon>Bacteria</taxon>
        <taxon>Bacillati</taxon>
        <taxon>Bacillota</taxon>
        <taxon>Bacilli</taxon>
        <taxon>Lactobacillales</taxon>
        <taxon>Enterococcaceae</taxon>
        <taxon>Enterococcus</taxon>
    </lineage>
</organism>
<evidence type="ECO:0000256" key="3">
    <source>
        <dbReference type="ARBA" id="ARBA00023163"/>
    </source>
</evidence>
<dbReference type="CDD" id="cd05013">
    <property type="entry name" value="SIS_RpiR"/>
    <property type="match status" value="1"/>
</dbReference>
<dbReference type="GO" id="GO:0003677">
    <property type="term" value="F:DNA binding"/>
    <property type="evidence" value="ECO:0007669"/>
    <property type="project" value="UniProtKB-KW"/>
</dbReference>
<dbReference type="EMBL" id="AJAK01000021">
    <property type="protein sequence ID" value="EOH75015.1"/>
    <property type="molecule type" value="Genomic_DNA"/>
</dbReference>
<reference evidence="6 8" key="1">
    <citation type="submission" date="2013-02" db="EMBL/GenBank/DDBJ databases">
        <title>The Genome Sequence of Enterococcus malodoratus ATCC_43197.</title>
        <authorList>
            <consortium name="The Broad Institute Genome Sequencing Platform"/>
            <consortium name="The Broad Institute Genome Sequencing Center for Infectious Disease"/>
            <person name="Earl A.M."/>
            <person name="Gilmore M.S."/>
            <person name="Lebreton F."/>
            <person name="Walker B."/>
            <person name="Young S.K."/>
            <person name="Zeng Q."/>
            <person name="Gargeya S."/>
            <person name="Fitzgerald M."/>
            <person name="Haas B."/>
            <person name="Abouelleil A."/>
            <person name="Alvarado L."/>
            <person name="Arachchi H.M."/>
            <person name="Berlin A.M."/>
            <person name="Chapman S.B."/>
            <person name="Dewar J."/>
            <person name="Goldberg J."/>
            <person name="Griggs A."/>
            <person name="Gujja S."/>
            <person name="Hansen M."/>
            <person name="Howarth C."/>
            <person name="Imamovic A."/>
            <person name="Larimer J."/>
            <person name="McCowan C."/>
            <person name="Murphy C."/>
            <person name="Neiman D."/>
            <person name="Pearson M."/>
            <person name="Priest M."/>
            <person name="Roberts A."/>
            <person name="Saif S."/>
            <person name="Shea T."/>
            <person name="Sisk P."/>
            <person name="Sykes S."/>
            <person name="Wortman J."/>
            <person name="Nusbaum C."/>
            <person name="Birren B."/>
        </authorList>
    </citation>
    <scope>NUCLEOTIDE SEQUENCE [LARGE SCALE GENOMIC DNA]</scope>
    <source>
        <strain evidence="6 8">ATCC 43197</strain>
    </source>
</reference>
<dbReference type="InterPro" id="IPR046348">
    <property type="entry name" value="SIS_dom_sf"/>
</dbReference>
<accession>R2QU51</accession>
<name>R2QU51_9ENTE</name>
<dbReference type="AlphaFoldDB" id="R2QU51"/>
<dbReference type="Pfam" id="PF01418">
    <property type="entry name" value="HTH_6"/>
    <property type="match status" value="1"/>
</dbReference>
<dbReference type="InterPro" id="IPR001347">
    <property type="entry name" value="SIS_dom"/>
</dbReference>
<proteinExistence type="predicted"/>
<evidence type="ECO:0000256" key="2">
    <source>
        <dbReference type="ARBA" id="ARBA00023125"/>
    </source>
</evidence>
<evidence type="ECO:0000259" key="5">
    <source>
        <dbReference type="PROSITE" id="PS51464"/>
    </source>
</evidence>
<dbReference type="OrthoDB" id="3684496at2"/>
<evidence type="ECO:0000259" key="4">
    <source>
        <dbReference type="PROSITE" id="PS51071"/>
    </source>
</evidence>
<dbReference type="PROSITE" id="PS51464">
    <property type="entry name" value="SIS"/>
    <property type="match status" value="1"/>
</dbReference>
<evidence type="ECO:0000256" key="1">
    <source>
        <dbReference type="ARBA" id="ARBA00023015"/>
    </source>
</evidence>
<dbReference type="SUPFAM" id="SSF53697">
    <property type="entry name" value="SIS domain"/>
    <property type="match status" value="1"/>
</dbReference>
<dbReference type="EMBL" id="ASWA01000003">
    <property type="protein sequence ID" value="EOT66917.1"/>
    <property type="molecule type" value="Genomic_DNA"/>
</dbReference>
<protein>
    <recommendedName>
        <fullName evidence="10">Phosphosugar-binding transcriptional regulator</fullName>
    </recommendedName>
</protein>
<keyword evidence="2" id="KW-0238">DNA-binding</keyword>
<sequence length="290" mass="33103">MSILELMKTTKFTGAEQLVVDYMQSQKYELADKTIKVAAKESFSSPSTFIRVANKMGFMGWNDLKLSYIKELTYFERSISKVDLNIPFSQKDSALSIANKITELKKNTFDDIVELLSYKELTKAVDYLNKQKHFTIFASSVNLLLAEEFQFKMRRLMYSVTISNVEGEHIYDVLNMPQDSCALLISYTGSSSKMQEVTEVLKIRNIPIIAITSFSENILSQNADAILYMATRERLYSKVGHYSTNTSVVHLLDILYSALFAKNFEQNMEHIIKTSKIADIRSATSLTMEE</sequence>
<dbReference type="GO" id="GO:0097367">
    <property type="term" value="F:carbohydrate derivative binding"/>
    <property type="evidence" value="ECO:0007669"/>
    <property type="project" value="InterPro"/>
</dbReference>